<gene>
    <name evidence="5" type="ORF">R3P38DRAFT_3397775</name>
</gene>
<dbReference type="Gene3D" id="2.130.10.10">
    <property type="entry name" value="YVTN repeat-like/Quinoprotein amine dehydrogenase"/>
    <property type="match status" value="2"/>
</dbReference>
<organism evidence="5 6">
    <name type="scientific">Favolaschia claudopus</name>
    <dbReference type="NCBI Taxonomy" id="2862362"/>
    <lineage>
        <taxon>Eukaryota</taxon>
        <taxon>Fungi</taxon>
        <taxon>Dikarya</taxon>
        <taxon>Basidiomycota</taxon>
        <taxon>Agaricomycotina</taxon>
        <taxon>Agaricomycetes</taxon>
        <taxon>Agaricomycetidae</taxon>
        <taxon>Agaricales</taxon>
        <taxon>Marasmiineae</taxon>
        <taxon>Mycenaceae</taxon>
        <taxon>Favolaschia</taxon>
    </lineage>
</organism>
<feature type="region of interest" description="Disordered" evidence="2">
    <location>
        <begin position="1121"/>
        <end position="1143"/>
    </location>
</feature>
<dbReference type="Proteomes" id="UP001362999">
    <property type="component" value="Unassembled WGS sequence"/>
</dbReference>
<evidence type="ECO:0000256" key="2">
    <source>
        <dbReference type="SAM" id="MobiDB-lite"/>
    </source>
</evidence>
<evidence type="ECO:0000259" key="4">
    <source>
        <dbReference type="Pfam" id="PF25171"/>
    </source>
</evidence>
<dbReference type="SUPFAM" id="SSF50998">
    <property type="entry name" value="Quinoprotein alcohol dehydrogenase-like"/>
    <property type="match status" value="1"/>
</dbReference>
<feature type="region of interest" description="Disordered" evidence="2">
    <location>
        <begin position="1"/>
        <end position="28"/>
    </location>
</feature>
<dbReference type="GO" id="GO:0034388">
    <property type="term" value="C:Pwp2p-containing subcomplex of 90S preribosome"/>
    <property type="evidence" value="ECO:0007669"/>
    <property type="project" value="TreeGrafter"/>
</dbReference>
<dbReference type="SUPFAM" id="SSF50978">
    <property type="entry name" value="WD40 repeat-like"/>
    <property type="match status" value="1"/>
</dbReference>
<dbReference type="Pfam" id="PF25168">
    <property type="entry name" value="Beta-prop_WDR36-Utp21_2nd"/>
    <property type="match status" value="1"/>
</dbReference>
<dbReference type="InterPro" id="IPR007319">
    <property type="entry name" value="WDR36/Utp21_C"/>
</dbReference>
<accession>A0AAW0B385</accession>
<feature type="domain" description="WDR36/Utp21 N-terminal" evidence="4">
    <location>
        <begin position="65"/>
        <end position="345"/>
    </location>
</feature>
<dbReference type="InterPro" id="IPR015943">
    <property type="entry name" value="WD40/YVTN_repeat-like_dom_sf"/>
</dbReference>
<evidence type="ECO:0000256" key="1">
    <source>
        <dbReference type="PROSITE-ProRule" id="PRU00221"/>
    </source>
</evidence>
<dbReference type="Pfam" id="PF04192">
    <property type="entry name" value="Utp21"/>
    <property type="match status" value="1"/>
</dbReference>
<feature type="repeat" description="WD" evidence="1">
    <location>
        <begin position="311"/>
        <end position="342"/>
    </location>
</feature>
<dbReference type="SMART" id="SM00320">
    <property type="entry name" value="WD40"/>
    <property type="match status" value="9"/>
</dbReference>
<feature type="domain" description="WDR36/Utp21 C-terminal" evidence="3">
    <location>
        <begin position="750"/>
        <end position="944"/>
    </location>
</feature>
<name>A0AAW0B385_9AGAR</name>
<dbReference type="InterPro" id="IPR001680">
    <property type="entry name" value="WD40_rpt"/>
</dbReference>
<protein>
    <submittedName>
        <fullName evidence="5">WD-repeats-region domain-containing protein</fullName>
    </submittedName>
</protein>
<dbReference type="AlphaFoldDB" id="A0AAW0B385"/>
<evidence type="ECO:0000313" key="5">
    <source>
        <dbReference type="EMBL" id="KAK7020474.1"/>
    </source>
</evidence>
<proteinExistence type="predicted"/>
<dbReference type="InterPro" id="IPR059157">
    <property type="entry name" value="WDR36-Utp21_N"/>
</dbReference>
<dbReference type="PANTHER" id="PTHR22840">
    <property type="entry name" value="WD REPEAT-CONTAINING PROTEIN 36"/>
    <property type="match status" value="1"/>
</dbReference>
<dbReference type="PROSITE" id="PS50082">
    <property type="entry name" value="WD_REPEATS_2"/>
    <property type="match status" value="2"/>
</dbReference>
<dbReference type="GO" id="GO:0032040">
    <property type="term" value="C:small-subunit processome"/>
    <property type="evidence" value="ECO:0007669"/>
    <property type="project" value="InterPro"/>
</dbReference>
<dbReference type="Pfam" id="PF25171">
    <property type="entry name" value="Beta-prop_WDR36-Utp21_1st"/>
    <property type="match status" value="1"/>
</dbReference>
<dbReference type="PANTHER" id="PTHR22840:SF12">
    <property type="entry name" value="WD REPEAT-CONTAINING PROTEIN 36"/>
    <property type="match status" value="1"/>
</dbReference>
<dbReference type="GO" id="GO:0006364">
    <property type="term" value="P:rRNA processing"/>
    <property type="evidence" value="ECO:0007669"/>
    <property type="project" value="InterPro"/>
</dbReference>
<comment type="caution">
    <text evidence="5">The sequence shown here is derived from an EMBL/GenBank/DDBJ whole genome shotgun (WGS) entry which is preliminary data.</text>
</comment>
<dbReference type="InterPro" id="IPR011047">
    <property type="entry name" value="Quinoprotein_ADH-like_sf"/>
</dbReference>
<feature type="repeat" description="WD" evidence="1">
    <location>
        <begin position="620"/>
        <end position="661"/>
    </location>
</feature>
<reference evidence="5 6" key="1">
    <citation type="journal article" date="2024" name="J Genomics">
        <title>Draft genome sequencing and assembly of Favolaschia claudopus CIRM-BRFM 2984 isolated from oak limbs.</title>
        <authorList>
            <person name="Navarro D."/>
            <person name="Drula E."/>
            <person name="Chaduli D."/>
            <person name="Cazenave R."/>
            <person name="Ahrendt S."/>
            <person name="Wang J."/>
            <person name="Lipzen A."/>
            <person name="Daum C."/>
            <person name="Barry K."/>
            <person name="Grigoriev I.V."/>
            <person name="Favel A."/>
            <person name="Rosso M.N."/>
            <person name="Martin F."/>
        </authorList>
    </citation>
    <scope>NUCLEOTIDE SEQUENCE [LARGE SCALE GENOMIC DNA]</scope>
    <source>
        <strain evidence="5 6">CIRM-BRFM 2984</strain>
    </source>
</reference>
<keyword evidence="1" id="KW-0853">WD repeat</keyword>
<sequence>MVASTSSGDTPPPRKRLRQNPPTTHDKEPRLFVPFRALGLITDNVPFVLQTRSHKGATDGPRIHILTCLGRSWALWEGGKMGLLFVGPDAPDQISSLAMDGDAVWAASGPHVIKYLRGKEVLRATNPLGIALSFITIFGSQILALTEDGRRLFLWDTSSGKLDSTIEFDIGFTATSILHPATYVNKVLVASSQGAMQLWNIRTQTCIHKFSAARLISAPNASESGNASTCAITALTQSPAIDVVGIGFTSGEISVYDVRGDERLMRMFMEGGVRALGFRSDGHPVLASASSAGHIALWDLNAGGRLLHMVRGAHDGAITSVEWVPGQPVLISSGEDNSVKQWLFDSPTAAPRLLKFRTGHHAPPHIIRYYGEDGKQLLTASRDRSLRCTSVVRDSRSFELSQGSLAKKATALSIPLASLKLPPITSLSYSSTRAKDWDDILTGHTDETFARTWTMQSKKLGKYSLGFADASKGSKSKEKAPFGSVKSVCVTACGNFGLASSSTGTVHMWNLQSGIKRKTFDVGPCPPDVAIRFQTGKKKEGRSVTGLASDALNTTVIASTLDGTLNFFDFHTTKLEHTLTLPSTAVSILLHRDSGLLAVVSDDMVVRVIDIETRRIVRELGGFRARVLDVTWSPDSRWLVTTSLDSVIRTFDVPTGRLIDAFRTSSVATSLSFSPANDFLATAHVDSVGVYLWANRAQYAEVSFQSVTDDDITDVKLPSMQGTAEDEALDALSALTVRDTPENPFSTPPQLDGELITLTLLPRSRWQTLLNLEVIQQRNKPKEPPKAPEKAPFFLPTLPGVEPRFVNEQKSTADTKKDTRRLQKAAAGTLSVFQEKLTTCDPTGDYEDFFSFTKSLSPAAIDLEIRSLITLDSLRTFIVALTQRLKSRRDFEAVQTLQNVFLRVHADVIVENLELQDALQTLMGVQRKESERVLELLASSLAVASTCITGLYATFTGRTHQRLATSSALNSTITSATFFTLREYIFSPFVRIAIGRKENTSSDNLSWSDLRRRNLLDSGLSGAATGGIYRGLTAGRRTIGRAATTAGIACVVLQVAYNELAIQRIKYVAGLSQTSAAGVKQPEFSEPWTTKMLSVLGVRPVSDEELLDKLRRERTKHLEKIQELENQVEAERKQQEGNPPREK</sequence>
<evidence type="ECO:0000313" key="6">
    <source>
        <dbReference type="Proteomes" id="UP001362999"/>
    </source>
</evidence>
<evidence type="ECO:0000259" key="3">
    <source>
        <dbReference type="Pfam" id="PF04192"/>
    </source>
</evidence>
<dbReference type="EMBL" id="JAWWNJ010000041">
    <property type="protein sequence ID" value="KAK7020474.1"/>
    <property type="molecule type" value="Genomic_DNA"/>
</dbReference>
<dbReference type="PROSITE" id="PS50294">
    <property type="entry name" value="WD_REPEATS_REGION"/>
    <property type="match status" value="1"/>
</dbReference>
<keyword evidence="6" id="KW-1185">Reference proteome</keyword>
<dbReference type="InterPro" id="IPR036322">
    <property type="entry name" value="WD40_repeat_dom_sf"/>
</dbReference>